<dbReference type="Pfam" id="PF00005">
    <property type="entry name" value="ABC_tran"/>
    <property type="match status" value="2"/>
</dbReference>
<proteinExistence type="predicted"/>
<dbReference type="PROSITE" id="PS50893">
    <property type="entry name" value="ABC_TRANSPORTER_2"/>
    <property type="match status" value="2"/>
</dbReference>
<feature type="domain" description="ABC transporter" evidence="4">
    <location>
        <begin position="5"/>
        <end position="222"/>
    </location>
</feature>
<evidence type="ECO:0000313" key="6">
    <source>
        <dbReference type="Proteomes" id="UP000014568"/>
    </source>
</evidence>
<dbReference type="GO" id="GO:0005524">
    <property type="term" value="F:ATP binding"/>
    <property type="evidence" value="ECO:0007669"/>
    <property type="project" value="UniProtKB-KW"/>
</dbReference>
<dbReference type="CDD" id="cd03221">
    <property type="entry name" value="ABCF_EF-3"/>
    <property type="match status" value="2"/>
</dbReference>
<dbReference type="InterPro" id="IPR003439">
    <property type="entry name" value="ABC_transporter-like_ATP-bd"/>
</dbReference>
<dbReference type="InterPro" id="IPR017871">
    <property type="entry name" value="ABC_transporter-like_CS"/>
</dbReference>
<dbReference type="InterPro" id="IPR003593">
    <property type="entry name" value="AAA+_ATPase"/>
</dbReference>
<gene>
    <name evidence="5" type="ORF">F945_02091</name>
</gene>
<dbReference type="SMART" id="SM00382">
    <property type="entry name" value="AAA"/>
    <property type="match status" value="2"/>
</dbReference>
<dbReference type="Proteomes" id="UP000014568">
    <property type="component" value="Unassembled WGS sequence"/>
</dbReference>
<evidence type="ECO:0000313" key="5">
    <source>
        <dbReference type="EMBL" id="EPF73335.1"/>
    </source>
</evidence>
<dbReference type="InterPro" id="IPR050611">
    <property type="entry name" value="ABCF"/>
</dbReference>
<accession>S3MZR0</accession>
<keyword evidence="1" id="KW-0677">Repeat</keyword>
<evidence type="ECO:0000256" key="1">
    <source>
        <dbReference type="ARBA" id="ARBA00022737"/>
    </source>
</evidence>
<reference evidence="5 6" key="1">
    <citation type="submission" date="2013-06" db="EMBL/GenBank/DDBJ databases">
        <title>The Genome Sequence of Acinetobacter rudis CIP 110305.</title>
        <authorList>
            <consortium name="The Broad Institute Genome Sequencing Platform"/>
            <consortium name="The Broad Institute Genome Sequencing Center for Infectious Disease"/>
            <person name="Cerqueira G."/>
            <person name="Feldgarden M."/>
            <person name="Courvalin P."/>
            <person name="Perichon B."/>
            <person name="Grillot-Courvalin C."/>
            <person name="Clermont D."/>
            <person name="Rocha E."/>
            <person name="Yoon E.-J."/>
            <person name="Nemec A."/>
            <person name="Young S.K."/>
            <person name="Zeng Q."/>
            <person name="Gargeya S."/>
            <person name="Fitzgerald M."/>
            <person name="Abouelleil A."/>
            <person name="Alvarado L."/>
            <person name="Berlin A.M."/>
            <person name="Chapman S.B."/>
            <person name="Dewar J."/>
            <person name="Goldberg J."/>
            <person name="Griggs A."/>
            <person name="Gujja S."/>
            <person name="Hansen M."/>
            <person name="Howarth C."/>
            <person name="Imamovic A."/>
            <person name="Larimer J."/>
            <person name="McCowan C."/>
            <person name="Murphy C."/>
            <person name="Pearson M."/>
            <person name="Priest M."/>
            <person name="Roberts A."/>
            <person name="Saif S."/>
            <person name="Shea T."/>
            <person name="Sykes S."/>
            <person name="Wortman J."/>
            <person name="Nusbaum C."/>
            <person name="Birren B."/>
        </authorList>
    </citation>
    <scope>NUCLEOTIDE SEQUENCE [LARGE SCALE GENOMIC DNA]</scope>
    <source>
        <strain evidence="5 6">CIP 110305</strain>
    </source>
</reference>
<dbReference type="PATRIC" id="fig|421052.3.peg.2040"/>
<dbReference type="OrthoDB" id="9808609at2"/>
<comment type="caution">
    <text evidence="5">The sequence shown here is derived from an EMBL/GenBank/DDBJ whole genome shotgun (WGS) entry which is preliminary data.</text>
</comment>
<dbReference type="SUPFAM" id="SSF52540">
    <property type="entry name" value="P-loop containing nucleoside triphosphate hydrolases"/>
    <property type="match status" value="2"/>
</dbReference>
<evidence type="ECO:0000259" key="4">
    <source>
        <dbReference type="PROSITE" id="PS50893"/>
    </source>
</evidence>
<dbReference type="PROSITE" id="PS00211">
    <property type="entry name" value="ABC_TRANSPORTER_1"/>
    <property type="match status" value="1"/>
</dbReference>
<dbReference type="AlphaFoldDB" id="S3MZR0"/>
<sequence>MSTLISIQSLSYDLASGPLLDTISFTIKKGDRIGLIGHNGSGKSTLIRLLYGDLTAKSGNIAKSNQCLIARIEQHLPKDVYALTLIQAVLAALPVAEHYENAWKVEVLLSDMGFKPEDWHLKAQSLSGGQHTRLLMARALITEPDLLLLDEPSNHLDLQTLLWLEAFLMRWQGTFMLVSHDQHLLDRVTNSTIILRDRCLSFFSLACTEARVMQLQQDEADQHRHDQQQKEIQRIERSAKRLAIWGQVYDNESFSRKAQSMTKRVNKLKDELLDLSDGSPWTLQLNGVAMSAKRLLHLVDIQVSVAQHLAVLFQFQDKHIKSGDHIALIGENGCGKSTLLIYLWQSWIAATPMDAMVFHPQCRMGYYDQNHQQLDGQKTLLEALTDFSSLPTEGHKLALIHAGFAYHRHGQLVSSLSGGERARLLFVALSLAQFHFLLLDEPTNHLDLEGKEELILALRQFAGAFVLVSHDRELIEKSCNRFWLIQDHHLVEYTDVEQLYAELITADQIIQLPSTESAQMVEHTVTSASTADELLDRLLALEEKLTIDRARKQKHQKPHLQQMWQKEIAILLEQLDIN</sequence>
<dbReference type="RefSeq" id="WP_016656497.1">
    <property type="nucleotide sequence ID" value="NZ_KE340353.1"/>
</dbReference>
<keyword evidence="6" id="KW-1185">Reference proteome</keyword>
<organism evidence="5 6">
    <name type="scientific">Acinetobacter rudis CIP 110305</name>
    <dbReference type="NCBI Taxonomy" id="421052"/>
    <lineage>
        <taxon>Bacteria</taxon>
        <taxon>Pseudomonadati</taxon>
        <taxon>Pseudomonadota</taxon>
        <taxon>Gammaproteobacteria</taxon>
        <taxon>Moraxellales</taxon>
        <taxon>Moraxellaceae</taxon>
        <taxon>Acinetobacter</taxon>
    </lineage>
</organism>
<name>S3MZR0_9GAMM</name>
<keyword evidence="2" id="KW-0547">Nucleotide-binding</keyword>
<dbReference type="eggNOG" id="COG0488">
    <property type="taxonomic scope" value="Bacteria"/>
</dbReference>
<dbReference type="InterPro" id="IPR027417">
    <property type="entry name" value="P-loop_NTPase"/>
</dbReference>
<dbReference type="GO" id="GO:0016887">
    <property type="term" value="F:ATP hydrolysis activity"/>
    <property type="evidence" value="ECO:0007669"/>
    <property type="project" value="InterPro"/>
</dbReference>
<dbReference type="EMBL" id="ATGI01000027">
    <property type="protein sequence ID" value="EPF73335.1"/>
    <property type="molecule type" value="Genomic_DNA"/>
</dbReference>
<dbReference type="HOGENOM" id="CLU_000604_36_0_6"/>
<evidence type="ECO:0000256" key="3">
    <source>
        <dbReference type="ARBA" id="ARBA00022840"/>
    </source>
</evidence>
<dbReference type="PANTHER" id="PTHR19211:SF14">
    <property type="entry name" value="ATP-BINDING CASSETTE SUB-FAMILY F MEMBER 1"/>
    <property type="match status" value="1"/>
</dbReference>
<dbReference type="STRING" id="632955.GCA_000829675_03449"/>
<dbReference type="Gene3D" id="3.40.50.300">
    <property type="entry name" value="P-loop containing nucleotide triphosphate hydrolases"/>
    <property type="match status" value="2"/>
</dbReference>
<keyword evidence="3" id="KW-0067">ATP-binding</keyword>
<evidence type="ECO:0000256" key="2">
    <source>
        <dbReference type="ARBA" id="ARBA00022741"/>
    </source>
</evidence>
<feature type="domain" description="ABC transporter" evidence="4">
    <location>
        <begin position="296"/>
        <end position="512"/>
    </location>
</feature>
<protein>
    <recommendedName>
        <fullName evidence="4">ABC transporter domain-containing protein</fullName>
    </recommendedName>
</protein>
<dbReference type="PANTHER" id="PTHR19211">
    <property type="entry name" value="ATP-BINDING TRANSPORT PROTEIN-RELATED"/>
    <property type="match status" value="1"/>
</dbReference>